<dbReference type="OrthoDB" id="288590at2759"/>
<dbReference type="Pfam" id="PF03171">
    <property type="entry name" value="2OG-FeII_Oxy"/>
    <property type="match status" value="1"/>
</dbReference>
<dbReference type="RefSeq" id="XP_033658198.1">
    <property type="nucleotide sequence ID" value="XM_033800062.1"/>
</dbReference>
<comment type="similarity">
    <text evidence="1 2">Belongs to the iron/ascorbate-dependent oxidoreductase family.</text>
</comment>
<dbReference type="GO" id="GO:0044283">
    <property type="term" value="P:small molecule biosynthetic process"/>
    <property type="evidence" value="ECO:0007669"/>
    <property type="project" value="UniProtKB-ARBA"/>
</dbReference>
<keyword evidence="2" id="KW-0479">Metal-binding</keyword>
<evidence type="ECO:0000256" key="1">
    <source>
        <dbReference type="ARBA" id="ARBA00008056"/>
    </source>
</evidence>
<evidence type="ECO:0000313" key="5">
    <source>
        <dbReference type="Proteomes" id="UP000800097"/>
    </source>
</evidence>
<evidence type="ECO:0000256" key="2">
    <source>
        <dbReference type="RuleBase" id="RU003682"/>
    </source>
</evidence>
<dbReference type="InterPro" id="IPR005123">
    <property type="entry name" value="Oxoglu/Fe-dep_dioxygenase_dom"/>
</dbReference>
<evidence type="ECO:0000259" key="3">
    <source>
        <dbReference type="PROSITE" id="PS51471"/>
    </source>
</evidence>
<dbReference type="SUPFAM" id="SSF51197">
    <property type="entry name" value="Clavaminate synthase-like"/>
    <property type="match status" value="1"/>
</dbReference>
<reference evidence="4" key="1">
    <citation type="journal article" date="2020" name="Stud. Mycol.">
        <title>101 Dothideomycetes genomes: a test case for predicting lifestyles and emergence of pathogens.</title>
        <authorList>
            <person name="Haridas S."/>
            <person name="Albert R."/>
            <person name="Binder M."/>
            <person name="Bloem J."/>
            <person name="Labutti K."/>
            <person name="Salamov A."/>
            <person name="Andreopoulos B."/>
            <person name="Baker S."/>
            <person name="Barry K."/>
            <person name="Bills G."/>
            <person name="Bluhm B."/>
            <person name="Cannon C."/>
            <person name="Castanera R."/>
            <person name="Culley D."/>
            <person name="Daum C."/>
            <person name="Ezra D."/>
            <person name="Gonzalez J."/>
            <person name="Henrissat B."/>
            <person name="Kuo A."/>
            <person name="Liang C."/>
            <person name="Lipzen A."/>
            <person name="Lutzoni F."/>
            <person name="Magnuson J."/>
            <person name="Mondo S."/>
            <person name="Nolan M."/>
            <person name="Ohm R."/>
            <person name="Pangilinan J."/>
            <person name="Park H.-J."/>
            <person name="Ramirez L."/>
            <person name="Alfaro M."/>
            <person name="Sun H."/>
            <person name="Tritt A."/>
            <person name="Yoshinaga Y."/>
            <person name="Zwiers L.-H."/>
            <person name="Turgeon B."/>
            <person name="Goodwin S."/>
            <person name="Spatafora J."/>
            <person name="Crous P."/>
            <person name="Grigoriev I."/>
        </authorList>
    </citation>
    <scope>NUCLEOTIDE SEQUENCE</scope>
    <source>
        <strain evidence="4">CBS 379.55</strain>
    </source>
</reference>
<dbReference type="GO" id="GO:0046872">
    <property type="term" value="F:metal ion binding"/>
    <property type="evidence" value="ECO:0007669"/>
    <property type="project" value="UniProtKB-KW"/>
</dbReference>
<dbReference type="PANTHER" id="PTHR47990">
    <property type="entry name" value="2-OXOGLUTARATE (2OG) AND FE(II)-DEPENDENT OXYGENASE SUPERFAMILY PROTEIN-RELATED"/>
    <property type="match status" value="1"/>
</dbReference>
<dbReference type="Pfam" id="PF14226">
    <property type="entry name" value="DIOX_N"/>
    <property type="match status" value="1"/>
</dbReference>
<dbReference type="InterPro" id="IPR026992">
    <property type="entry name" value="DIOX_N"/>
</dbReference>
<keyword evidence="2" id="KW-0408">Iron</keyword>
<name>A0A6A6JVM9_WESOR</name>
<protein>
    <submittedName>
        <fullName evidence="4">Clavaminate synthase-like protein</fullName>
    </submittedName>
</protein>
<feature type="domain" description="Fe2OG dioxygenase" evidence="3">
    <location>
        <begin position="167"/>
        <end position="292"/>
    </location>
</feature>
<dbReference type="InterPro" id="IPR050231">
    <property type="entry name" value="Iron_ascorbate_oxido_reductase"/>
</dbReference>
<dbReference type="AlphaFoldDB" id="A0A6A6JVM9"/>
<dbReference type="EMBL" id="ML986484">
    <property type="protein sequence ID" value="KAF2280660.1"/>
    <property type="molecule type" value="Genomic_DNA"/>
</dbReference>
<keyword evidence="2" id="KW-0560">Oxidoreductase</keyword>
<dbReference type="FunFam" id="2.60.120.330:FF:000051">
    <property type="entry name" value="Clavaminate synthase-like protein"/>
    <property type="match status" value="1"/>
</dbReference>
<dbReference type="Proteomes" id="UP000800097">
    <property type="component" value="Unassembled WGS sequence"/>
</dbReference>
<proteinExistence type="inferred from homology"/>
<sequence>MSSTARIPVIDILGDSDDVARQVLAAASTHGFLFIKNDGVTIPPQDIAAMFDLSRAFFSLPEEDKAEWAIHSTKAGLNRGWVRMQGESLDPETTKQGDPKEAFNIAEPVPTLQPLPPILSASSDLILRFQTACHTLCTRILTLLGTALQIPDPDWFTSRHDQTLNKPSGTVFRLLHYPKVERSSQDRDEKRVLAGAHSDYGSITLLFRQPTQSQAGLEVLTPSRTWARVPINPDPATLSEPPILVNIGDLLSFWTKGMLKSTVHRVVSGGHGECGVTRANGDRYSMAYFCHPLNEAKLEPVPSEVIRQYGDRGAEELEAQRKKVGWKPGEAITAQEHLERRLKSTYML</sequence>
<dbReference type="InterPro" id="IPR027443">
    <property type="entry name" value="IPNS-like_sf"/>
</dbReference>
<evidence type="ECO:0000313" key="4">
    <source>
        <dbReference type="EMBL" id="KAF2280660.1"/>
    </source>
</evidence>
<dbReference type="GeneID" id="54553237"/>
<accession>A0A6A6JVM9</accession>
<dbReference type="GO" id="GO:0016491">
    <property type="term" value="F:oxidoreductase activity"/>
    <property type="evidence" value="ECO:0007669"/>
    <property type="project" value="UniProtKB-KW"/>
</dbReference>
<keyword evidence="5" id="KW-1185">Reference proteome</keyword>
<organism evidence="4 5">
    <name type="scientific">Westerdykella ornata</name>
    <dbReference type="NCBI Taxonomy" id="318751"/>
    <lineage>
        <taxon>Eukaryota</taxon>
        <taxon>Fungi</taxon>
        <taxon>Dikarya</taxon>
        <taxon>Ascomycota</taxon>
        <taxon>Pezizomycotina</taxon>
        <taxon>Dothideomycetes</taxon>
        <taxon>Pleosporomycetidae</taxon>
        <taxon>Pleosporales</taxon>
        <taxon>Sporormiaceae</taxon>
        <taxon>Westerdykella</taxon>
    </lineage>
</organism>
<dbReference type="InterPro" id="IPR044861">
    <property type="entry name" value="IPNS-like_FE2OG_OXY"/>
</dbReference>
<dbReference type="Gene3D" id="2.60.120.330">
    <property type="entry name" value="B-lactam Antibiotic, Isopenicillin N Synthase, Chain"/>
    <property type="match status" value="1"/>
</dbReference>
<dbReference type="PROSITE" id="PS51471">
    <property type="entry name" value="FE2OG_OXY"/>
    <property type="match status" value="1"/>
</dbReference>
<gene>
    <name evidence="4" type="ORF">EI97DRAFT_446880</name>
</gene>